<gene>
    <name evidence="3" type="ORF">GOP47_0011806</name>
</gene>
<evidence type="ECO:0000313" key="4">
    <source>
        <dbReference type="Proteomes" id="UP000886520"/>
    </source>
</evidence>
<keyword evidence="1" id="KW-0677">Repeat</keyword>
<dbReference type="Gene3D" id="1.25.40.10">
    <property type="entry name" value="Tetratricopeptide repeat domain"/>
    <property type="match status" value="1"/>
</dbReference>
<feature type="non-terminal residue" evidence="3">
    <location>
        <position position="82"/>
    </location>
</feature>
<dbReference type="Proteomes" id="UP000886520">
    <property type="component" value="Chromosome 11"/>
</dbReference>
<dbReference type="InterPro" id="IPR046960">
    <property type="entry name" value="PPR_At4g14850-like_plant"/>
</dbReference>
<dbReference type="InterPro" id="IPR002885">
    <property type="entry name" value="PPR_rpt"/>
</dbReference>
<dbReference type="EMBL" id="JABFUD020000011">
    <property type="protein sequence ID" value="KAI5073793.1"/>
    <property type="molecule type" value="Genomic_DNA"/>
</dbReference>
<proteinExistence type="predicted"/>
<dbReference type="PANTHER" id="PTHR47926">
    <property type="entry name" value="PENTATRICOPEPTIDE REPEAT-CONTAINING PROTEIN"/>
    <property type="match status" value="1"/>
</dbReference>
<dbReference type="AlphaFoldDB" id="A0A9D4ZFR1"/>
<evidence type="ECO:0000313" key="3">
    <source>
        <dbReference type="EMBL" id="KAI5073793.1"/>
    </source>
</evidence>
<reference evidence="3" key="1">
    <citation type="submission" date="2021-01" db="EMBL/GenBank/DDBJ databases">
        <title>Adiantum capillus-veneris genome.</title>
        <authorList>
            <person name="Fang Y."/>
            <person name="Liao Q."/>
        </authorList>
    </citation>
    <scope>NUCLEOTIDE SEQUENCE</scope>
    <source>
        <strain evidence="3">H3</strain>
        <tissue evidence="3">Leaf</tissue>
    </source>
</reference>
<dbReference type="PROSITE" id="PS51375">
    <property type="entry name" value="PPR"/>
    <property type="match status" value="1"/>
</dbReference>
<dbReference type="OrthoDB" id="185373at2759"/>
<dbReference type="Pfam" id="PF01535">
    <property type="entry name" value="PPR"/>
    <property type="match status" value="2"/>
</dbReference>
<name>A0A9D4ZFR1_ADICA</name>
<dbReference type="GO" id="GO:0003723">
    <property type="term" value="F:RNA binding"/>
    <property type="evidence" value="ECO:0007669"/>
    <property type="project" value="InterPro"/>
</dbReference>
<comment type="caution">
    <text evidence="3">The sequence shown here is derived from an EMBL/GenBank/DDBJ whole genome shotgun (WGS) entry which is preliminary data.</text>
</comment>
<keyword evidence="4" id="KW-1185">Reference proteome</keyword>
<dbReference type="FunFam" id="1.25.40.10:FF:000285">
    <property type="entry name" value="Pentatricopeptide repeat-containing protein, chloroplastic"/>
    <property type="match status" value="1"/>
</dbReference>
<feature type="non-terminal residue" evidence="3">
    <location>
        <position position="1"/>
    </location>
</feature>
<evidence type="ECO:0000256" key="2">
    <source>
        <dbReference type="PROSITE-ProRule" id="PRU00708"/>
    </source>
</evidence>
<evidence type="ECO:0008006" key="5">
    <source>
        <dbReference type="Google" id="ProtNLM"/>
    </source>
</evidence>
<protein>
    <recommendedName>
        <fullName evidence="5">Pentatricopeptide repeat-containing protein</fullName>
    </recommendedName>
</protein>
<dbReference type="GO" id="GO:0009451">
    <property type="term" value="P:RNA modification"/>
    <property type="evidence" value="ECO:0007669"/>
    <property type="project" value="InterPro"/>
</dbReference>
<organism evidence="3 4">
    <name type="scientific">Adiantum capillus-veneris</name>
    <name type="common">Maidenhair fern</name>
    <dbReference type="NCBI Taxonomy" id="13818"/>
    <lineage>
        <taxon>Eukaryota</taxon>
        <taxon>Viridiplantae</taxon>
        <taxon>Streptophyta</taxon>
        <taxon>Embryophyta</taxon>
        <taxon>Tracheophyta</taxon>
        <taxon>Polypodiopsida</taxon>
        <taxon>Polypodiidae</taxon>
        <taxon>Polypodiales</taxon>
        <taxon>Pteridineae</taxon>
        <taxon>Pteridaceae</taxon>
        <taxon>Vittarioideae</taxon>
        <taxon>Adiantum</taxon>
    </lineage>
</organism>
<dbReference type="InterPro" id="IPR011990">
    <property type="entry name" value="TPR-like_helical_dom_sf"/>
</dbReference>
<sequence length="82" mass="8877">KLVHHNVIATGLDSDVALGSALIEMFIQCGALEEARKVFEKLPSRNVVAWGAMIGGYAQQELGLIVLELFARMQQEGVAPNI</sequence>
<feature type="repeat" description="PPR" evidence="2">
    <location>
        <begin position="46"/>
        <end position="80"/>
    </location>
</feature>
<dbReference type="NCBIfam" id="TIGR00756">
    <property type="entry name" value="PPR"/>
    <property type="match status" value="1"/>
</dbReference>
<accession>A0A9D4ZFR1</accession>
<evidence type="ECO:0000256" key="1">
    <source>
        <dbReference type="ARBA" id="ARBA00022737"/>
    </source>
</evidence>